<keyword evidence="1" id="KW-0677">Repeat</keyword>
<protein>
    <submittedName>
        <fullName evidence="3">Uncharacterized protein</fullName>
    </submittedName>
</protein>
<feature type="compositionally biased region" description="Low complexity" evidence="2">
    <location>
        <begin position="29"/>
        <end position="48"/>
    </location>
</feature>
<feature type="region of interest" description="Disordered" evidence="2">
    <location>
        <begin position="335"/>
        <end position="393"/>
    </location>
</feature>
<feature type="compositionally biased region" description="Low complexity" evidence="2">
    <location>
        <begin position="198"/>
        <end position="209"/>
    </location>
</feature>
<evidence type="ECO:0000313" key="3">
    <source>
        <dbReference type="EMBL" id="KAF4595669.1"/>
    </source>
</evidence>
<dbReference type="PANTHER" id="PTHR44826:SF3">
    <property type="entry name" value="SPORE COAT PROTEIN SP85"/>
    <property type="match status" value="1"/>
</dbReference>
<feature type="region of interest" description="Disordered" evidence="2">
    <location>
        <begin position="429"/>
        <end position="514"/>
    </location>
</feature>
<evidence type="ECO:0000313" key="4">
    <source>
        <dbReference type="Proteomes" id="UP000562929"/>
    </source>
</evidence>
<feature type="region of interest" description="Disordered" evidence="2">
    <location>
        <begin position="149"/>
        <end position="209"/>
    </location>
</feature>
<gene>
    <name evidence="3" type="ORF">GQ602_001282</name>
</gene>
<dbReference type="Proteomes" id="UP000562929">
    <property type="component" value="Unassembled WGS sequence"/>
</dbReference>
<dbReference type="AlphaFoldDB" id="A0A8H4QDS0"/>
<accession>A0A8H4QDS0</accession>
<sequence length="588" mass="64194">MTFGNDDRGVDPERRSLNPSYPVPPQPAVQPAVQPQVQPQVQPSNPQQEAQAAPVLQQPIGWSGYQHVQPALPVLPQQALSYLSSPPSQTGTGYSLGGSSSSLVGNNSGLHLGESNYSANISASTAASSAPSAENDIAPVVDPALWQYNFGLPLDNDPQAQQPQAQQPQPQQPQPHGQVQHQVQQLQPEQLQPEHHQPQPQGQPQTQSLQQVYLQQNAGIETTGGETAQAAYGGHVRIDSAFCRHLARQPAIRTIIQRRPDQALNLARRSNVEALLGYVTGQPAAQSCRNCVKGHGPWTQCVVLQGHLQGSCTNCWFNASGMRCTFQGDKKLRQQQNQEAREAREAQRAQQAQQAPTGQAAFPPPAQQQAIQQGQQGQQGQQDQQAIQQGQQDQQAIQQDQQAIQQDQQAIQQLQQAIQQDQQPIQQLQQPIQQDQQLQQPIHQSQQQLGDQQQPAQSQQNQHSASVHGSPQPSHHSGQTTNPNSPAPPRPRLQAALPAAPRPGFDLGQRGLAGAARRALRRGLDETPRPSVHRRLMARIEAAAEELGMRIAEFEDYARSPEGVAFERAARRARREAAVAAATRANRR</sequence>
<feature type="compositionally biased region" description="Polar residues" evidence="2">
    <location>
        <begin position="465"/>
        <end position="484"/>
    </location>
</feature>
<dbReference type="OrthoDB" id="4174112at2759"/>
<comment type="caution">
    <text evidence="3">The sequence shown here is derived from an EMBL/GenBank/DDBJ whole genome shotgun (WGS) entry which is preliminary data.</text>
</comment>
<evidence type="ECO:0000256" key="2">
    <source>
        <dbReference type="SAM" id="MobiDB-lite"/>
    </source>
</evidence>
<reference evidence="3 4" key="1">
    <citation type="journal article" date="2020" name="G3 (Bethesda)">
        <title>Genetic Underpinnings of Host Manipulation by Ophiocordyceps as Revealed by Comparative Transcriptomics.</title>
        <authorList>
            <person name="Will I."/>
            <person name="Das B."/>
            <person name="Trinh T."/>
            <person name="Brachmann A."/>
            <person name="Ohm R.A."/>
            <person name="de Bekker C."/>
        </authorList>
    </citation>
    <scope>NUCLEOTIDE SEQUENCE [LARGE SCALE GENOMIC DNA]</scope>
    <source>
        <strain evidence="3 4">EC05</strain>
    </source>
</reference>
<evidence type="ECO:0000256" key="1">
    <source>
        <dbReference type="ARBA" id="ARBA00022737"/>
    </source>
</evidence>
<keyword evidence="4" id="KW-1185">Reference proteome</keyword>
<dbReference type="Pfam" id="PF12511">
    <property type="entry name" value="DUF3716"/>
    <property type="match status" value="1"/>
</dbReference>
<name>A0A8H4QDS0_9HYPO</name>
<feature type="compositionally biased region" description="Basic and acidic residues" evidence="2">
    <location>
        <begin position="1"/>
        <end position="16"/>
    </location>
</feature>
<feature type="compositionally biased region" description="Low complexity" evidence="2">
    <location>
        <begin position="492"/>
        <end position="514"/>
    </location>
</feature>
<organism evidence="3 4">
    <name type="scientific">Ophiocordyceps camponoti-floridani</name>
    <dbReference type="NCBI Taxonomy" id="2030778"/>
    <lineage>
        <taxon>Eukaryota</taxon>
        <taxon>Fungi</taxon>
        <taxon>Dikarya</taxon>
        <taxon>Ascomycota</taxon>
        <taxon>Pezizomycotina</taxon>
        <taxon>Sordariomycetes</taxon>
        <taxon>Hypocreomycetidae</taxon>
        <taxon>Hypocreales</taxon>
        <taxon>Ophiocordycipitaceae</taxon>
        <taxon>Ophiocordyceps</taxon>
    </lineage>
</organism>
<feature type="compositionally biased region" description="Low complexity" evidence="2">
    <location>
        <begin position="158"/>
        <end position="191"/>
    </location>
</feature>
<dbReference type="InterPro" id="IPR022190">
    <property type="entry name" value="DUF3716"/>
</dbReference>
<dbReference type="PANTHER" id="PTHR44826">
    <property type="entry name" value="SPORE COAT PROTEIN SP85"/>
    <property type="match status" value="1"/>
</dbReference>
<feature type="compositionally biased region" description="Low complexity" evidence="2">
    <location>
        <begin position="429"/>
        <end position="464"/>
    </location>
</feature>
<proteinExistence type="predicted"/>
<feature type="compositionally biased region" description="Low complexity" evidence="2">
    <location>
        <begin position="348"/>
        <end position="393"/>
    </location>
</feature>
<feature type="region of interest" description="Disordered" evidence="2">
    <location>
        <begin position="1"/>
        <end position="55"/>
    </location>
</feature>
<dbReference type="InterPro" id="IPR051860">
    <property type="entry name" value="Plasmodium_CSP_Invasion"/>
</dbReference>
<dbReference type="EMBL" id="JAACLJ010000001">
    <property type="protein sequence ID" value="KAF4595669.1"/>
    <property type="molecule type" value="Genomic_DNA"/>
</dbReference>